<dbReference type="Gene3D" id="1.20.1530.20">
    <property type="match status" value="1"/>
</dbReference>
<feature type="transmembrane region" description="Helical" evidence="5">
    <location>
        <begin position="17"/>
        <end position="36"/>
    </location>
</feature>
<feature type="transmembrane region" description="Helical" evidence="5">
    <location>
        <begin position="370"/>
        <end position="394"/>
    </location>
</feature>
<accession>A0A840MTM0</accession>
<feature type="transmembrane region" description="Helical" evidence="5">
    <location>
        <begin position="310"/>
        <end position="333"/>
    </location>
</feature>
<comment type="subcellular location">
    <subcellularLocation>
        <location evidence="1">Membrane</location>
        <topology evidence="1">Multi-pass membrane protein</topology>
    </subcellularLocation>
</comment>
<feature type="transmembrane region" description="Helical" evidence="5">
    <location>
        <begin position="236"/>
        <end position="262"/>
    </location>
</feature>
<evidence type="ECO:0000259" key="6">
    <source>
        <dbReference type="Pfam" id="PF00999"/>
    </source>
</evidence>
<dbReference type="Proteomes" id="UP000575898">
    <property type="component" value="Unassembled WGS sequence"/>
</dbReference>
<name>A0A840MTM0_9PROT</name>
<evidence type="ECO:0000256" key="5">
    <source>
        <dbReference type="SAM" id="Phobius"/>
    </source>
</evidence>
<reference evidence="7 8" key="1">
    <citation type="submission" date="2020-08" db="EMBL/GenBank/DDBJ databases">
        <title>Genomic Encyclopedia of Type Strains, Phase IV (KMG-IV): sequencing the most valuable type-strain genomes for metagenomic binning, comparative biology and taxonomic classification.</title>
        <authorList>
            <person name="Goeker M."/>
        </authorList>
    </citation>
    <scope>NUCLEOTIDE SEQUENCE [LARGE SCALE GENOMIC DNA]</scope>
    <source>
        <strain evidence="7 8">DSM 27165</strain>
    </source>
</reference>
<evidence type="ECO:0000313" key="8">
    <source>
        <dbReference type="Proteomes" id="UP000575898"/>
    </source>
</evidence>
<keyword evidence="4 5" id="KW-0472">Membrane</keyword>
<feature type="transmembrane region" description="Helical" evidence="5">
    <location>
        <begin position="282"/>
        <end position="303"/>
    </location>
</feature>
<sequence>MPDQLFSWLPAKPTGDVVTLLVLGLLLAAGVLGASLCRRLLRVPFITGCLISGLVIGPSGLNLLTQSALSEFRFIIDIALGLVLFELGRRIDVRWLLRERWLLVTGLSVSALTFTALFLGLTGFGMATLPAGMAASIGITSSPAVALLLVRELKSEGQLTERMLHLTVLGNVLAILLFAVCLSAHYIQHQPVWYTAMLNSSYRILGGCLLGGLAARLLTLPAVLKIESSMQQSTLIIAAIALVVGLGSTLGLSSLMALLVMGASTRSTLAIWAIREDELAPINAMLCTILFVYTGAQISLRYLPDFASGALGFIALRTLAMTSTTGLLAWFNGISWKKGMWLGVSLFPMSGVATLLALHVSVPYPDLGAALSALMITVLALLELTGPLVLRLVLKASGEAKS</sequence>
<dbReference type="GO" id="GO:0015297">
    <property type="term" value="F:antiporter activity"/>
    <property type="evidence" value="ECO:0007669"/>
    <property type="project" value="InterPro"/>
</dbReference>
<keyword evidence="8" id="KW-1185">Reference proteome</keyword>
<dbReference type="AlphaFoldDB" id="A0A840MTM0"/>
<dbReference type="PANTHER" id="PTHR43021:SF2">
    <property type="entry name" value="CATION_H+ EXCHANGER DOMAIN-CONTAINING PROTEIN"/>
    <property type="match status" value="1"/>
</dbReference>
<dbReference type="Pfam" id="PF00999">
    <property type="entry name" value="Na_H_Exchanger"/>
    <property type="match status" value="1"/>
</dbReference>
<dbReference type="GO" id="GO:1902600">
    <property type="term" value="P:proton transmembrane transport"/>
    <property type="evidence" value="ECO:0007669"/>
    <property type="project" value="InterPro"/>
</dbReference>
<feature type="domain" description="Cation/H+ exchanger transmembrane" evidence="6">
    <location>
        <begin position="33"/>
        <end position="382"/>
    </location>
</feature>
<feature type="transmembrane region" description="Helical" evidence="5">
    <location>
        <begin position="339"/>
        <end position="358"/>
    </location>
</feature>
<organism evidence="7 8">
    <name type="scientific">Chitinivorax tropicus</name>
    <dbReference type="NCBI Taxonomy" id="714531"/>
    <lineage>
        <taxon>Bacteria</taxon>
        <taxon>Pseudomonadati</taxon>
        <taxon>Pseudomonadota</taxon>
        <taxon>Betaproteobacteria</taxon>
        <taxon>Chitinivorax</taxon>
    </lineage>
</organism>
<dbReference type="InterPro" id="IPR006153">
    <property type="entry name" value="Cation/H_exchanger_TM"/>
</dbReference>
<feature type="transmembrane region" description="Helical" evidence="5">
    <location>
        <begin position="101"/>
        <end position="121"/>
    </location>
</feature>
<dbReference type="GO" id="GO:0016020">
    <property type="term" value="C:membrane"/>
    <property type="evidence" value="ECO:0007669"/>
    <property type="project" value="UniProtKB-SubCell"/>
</dbReference>
<comment type="caution">
    <text evidence="7">The sequence shown here is derived from an EMBL/GenBank/DDBJ whole genome shotgun (WGS) entry which is preliminary data.</text>
</comment>
<evidence type="ECO:0000256" key="1">
    <source>
        <dbReference type="ARBA" id="ARBA00004141"/>
    </source>
</evidence>
<dbReference type="PANTHER" id="PTHR43021">
    <property type="entry name" value="NA(+)/H(+) ANTIPORTER-RELATED"/>
    <property type="match status" value="1"/>
</dbReference>
<evidence type="ECO:0000313" key="7">
    <source>
        <dbReference type="EMBL" id="MBB5019716.1"/>
    </source>
</evidence>
<protein>
    <submittedName>
        <fullName evidence="7">Kef-type K+ transport system membrane component KefB</fullName>
    </submittedName>
</protein>
<dbReference type="RefSeq" id="WP_184041017.1">
    <property type="nucleotide sequence ID" value="NZ_JACHHY010000019.1"/>
</dbReference>
<evidence type="ECO:0000256" key="4">
    <source>
        <dbReference type="ARBA" id="ARBA00023136"/>
    </source>
</evidence>
<evidence type="ECO:0000256" key="2">
    <source>
        <dbReference type="ARBA" id="ARBA00022692"/>
    </source>
</evidence>
<dbReference type="EMBL" id="JACHHY010000019">
    <property type="protein sequence ID" value="MBB5019716.1"/>
    <property type="molecule type" value="Genomic_DNA"/>
</dbReference>
<feature type="transmembrane region" description="Helical" evidence="5">
    <location>
        <begin position="163"/>
        <end position="187"/>
    </location>
</feature>
<evidence type="ECO:0000256" key="3">
    <source>
        <dbReference type="ARBA" id="ARBA00022989"/>
    </source>
</evidence>
<feature type="transmembrane region" description="Helical" evidence="5">
    <location>
        <begin position="43"/>
        <end position="60"/>
    </location>
</feature>
<keyword evidence="3 5" id="KW-1133">Transmembrane helix</keyword>
<feature type="transmembrane region" description="Helical" evidence="5">
    <location>
        <begin position="202"/>
        <end position="224"/>
    </location>
</feature>
<keyword evidence="2 5" id="KW-0812">Transmembrane</keyword>
<gene>
    <name evidence="7" type="ORF">HNQ59_003024</name>
</gene>
<dbReference type="InterPro" id="IPR038770">
    <property type="entry name" value="Na+/solute_symporter_sf"/>
</dbReference>
<feature type="transmembrane region" description="Helical" evidence="5">
    <location>
        <begin position="72"/>
        <end position="89"/>
    </location>
</feature>
<proteinExistence type="predicted"/>